<reference evidence="15 16" key="1">
    <citation type="submission" date="2024-03" db="EMBL/GenBank/DDBJ databases">
        <title>Draft genome sequence of Pseudonocardia carboxydivorans JCM 14827.</title>
        <authorList>
            <person name="Duangmal K."/>
        </authorList>
    </citation>
    <scope>NUCLEOTIDE SEQUENCE [LARGE SCALE GENOMIC DNA]</scope>
    <source>
        <strain evidence="15 16">JCM 14827</strain>
    </source>
</reference>
<evidence type="ECO:0000256" key="8">
    <source>
        <dbReference type="ARBA" id="ARBA00023172"/>
    </source>
</evidence>
<dbReference type="Gene3D" id="1.10.150.130">
    <property type="match status" value="1"/>
</dbReference>
<dbReference type="SUPFAM" id="SSF56349">
    <property type="entry name" value="DNA breaking-rejoining enzymes"/>
    <property type="match status" value="1"/>
</dbReference>
<dbReference type="InterPro" id="IPR011010">
    <property type="entry name" value="DNA_brk_join_enz"/>
</dbReference>
<dbReference type="PANTHER" id="PTHR23508:SF10">
    <property type="entry name" value="CARBOXYLIC ACID TRANSPORTER PROTEIN HOMOLOG"/>
    <property type="match status" value="1"/>
</dbReference>
<keyword evidence="6 10" id="KW-0472">Membrane</keyword>
<evidence type="ECO:0000259" key="14">
    <source>
        <dbReference type="PROSITE" id="PS51900"/>
    </source>
</evidence>
<dbReference type="Gene3D" id="1.20.1250.20">
    <property type="entry name" value="MFS general substrate transporter like domains"/>
    <property type="match status" value="1"/>
</dbReference>
<dbReference type="PROSITE" id="PS51900">
    <property type="entry name" value="CB"/>
    <property type="match status" value="1"/>
</dbReference>
<evidence type="ECO:0000256" key="10">
    <source>
        <dbReference type="SAM" id="Phobius"/>
    </source>
</evidence>
<evidence type="ECO:0000313" key="16">
    <source>
        <dbReference type="Proteomes" id="UP001367513"/>
    </source>
</evidence>
<feature type="transmembrane region" description="Helical" evidence="10">
    <location>
        <begin position="673"/>
        <end position="690"/>
    </location>
</feature>
<accession>A0ABU9AJC5</accession>
<dbReference type="Pfam" id="PF07690">
    <property type="entry name" value="MFS_1"/>
    <property type="match status" value="1"/>
</dbReference>
<keyword evidence="16" id="KW-1185">Reference proteome</keyword>
<dbReference type="EMBL" id="JBBPIX010000014">
    <property type="protein sequence ID" value="MEK6466523.1"/>
    <property type="molecule type" value="Genomic_DNA"/>
</dbReference>
<evidence type="ECO:0000256" key="1">
    <source>
        <dbReference type="ARBA" id="ARBA00004651"/>
    </source>
</evidence>
<keyword evidence="2 10" id="KW-0812">Transmembrane</keyword>
<dbReference type="InterPro" id="IPR000524">
    <property type="entry name" value="Tscrpt_reg_HTH_GntR"/>
</dbReference>
<dbReference type="SMART" id="SM00345">
    <property type="entry name" value="HTH_GNTR"/>
    <property type="match status" value="1"/>
</dbReference>
<dbReference type="Proteomes" id="UP001367513">
    <property type="component" value="Unassembled WGS sequence"/>
</dbReference>
<dbReference type="SUPFAM" id="SSF103473">
    <property type="entry name" value="MFS general substrate transporter"/>
    <property type="match status" value="1"/>
</dbReference>
<dbReference type="Pfam" id="PF00589">
    <property type="entry name" value="Phage_integrase"/>
    <property type="match status" value="1"/>
</dbReference>
<dbReference type="PROSITE" id="PS50949">
    <property type="entry name" value="HTH_GNTR"/>
    <property type="match status" value="1"/>
</dbReference>
<feature type="domain" description="Major facilitator superfamily (MFS) profile" evidence="11">
    <location>
        <begin position="604"/>
        <end position="803"/>
    </location>
</feature>
<keyword evidence="4" id="KW-0805">Transcription regulation</keyword>
<feature type="transmembrane region" description="Helical" evidence="10">
    <location>
        <begin position="641"/>
        <end position="661"/>
    </location>
</feature>
<organism evidence="15 16">
    <name type="scientific">Pseudonocardia alni subsp. carboxydivorans</name>
    <dbReference type="NCBI Taxonomy" id="415010"/>
    <lineage>
        <taxon>Bacteria</taxon>
        <taxon>Bacillati</taxon>
        <taxon>Actinomycetota</taxon>
        <taxon>Actinomycetes</taxon>
        <taxon>Pseudonocardiales</taxon>
        <taxon>Pseudonocardiaceae</taxon>
        <taxon>Pseudonocardia</taxon>
    </lineage>
</organism>
<evidence type="ECO:0000259" key="13">
    <source>
        <dbReference type="PROSITE" id="PS51898"/>
    </source>
</evidence>
<dbReference type="InterPro" id="IPR036390">
    <property type="entry name" value="WH_DNA-bd_sf"/>
</dbReference>
<evidence type="ECO:0000256" key="6">
    <source>
        <dbReference type="ARBA" id="ARBA00023136"/>
    </source>
</evidence>
<keyword evidence="5 9" id="KW-0238">DNA-binding</keyword>
<dbReference type="InterPro" id="IPR010998">
    <property type="entry name" value="Integrase_recombinase_N"/>
</dbReference>
<evidence type="ECO:0000259" key="12">
    <source>
        <dbReference type="PROSITE" id="PS50949"/>
    </source>
</evidence>
<comment type="caution">
    <text evidence="15">The sequence shown here is derived from an EMBL/GenBank/DDBJ whole genome shotgun (WGS) entry which is preliminary data.</text>
</comment>
<dbReference type="InterPro" id="IPR020846">
    <property type="entry name" value="MFS_dom"/>
</dbReference>
<dbReference type="PANTHER" id="PTHR23508">
    <property type="entry name" value="CARBOXYLIC ACID TRANSPORTER PROTEIN HOMOLOG"/>
    <property type="match status" value="1"/>
</dbReference>
<dbReference type="Gene3D" id="1.10.10.10">
    <property type="entry name" value="Winged helix-like DNA-binding domain superfamily/Winged helix DNA-binding domain"/>
    <property type="match status" value="1"/>
</dbReference>
<sequence length="803" mass="86533">MAGRQPASTARARGSITTLPSGTIRVRVYAGIDPVSGRRHYLTELVQPGKKAQREAEAVRARLLAQVEERRNPRTNATVDELVRRHLDQFAGAPNTLQMYRGHVKNHISPLLGRINIGRLDPEILDSFYAELRRCRIHCSGSGLVDHRTRRDHECDDRCRPHRCKPLSATTIRHIHFILSGAYKRAVRWRWVAVNPLAQAEPPPAPKSNPRPPSAEQAAQLLNKAWDDPDWGALIWTAMTTGARRGELCAVRWTWLNFEEGRETLWSQSGIRKSDDGWVEGDLKTHQQRRIALDAETVAVLTDLRAQVVKRAEMLGIELAPDAFVFSTAADGATFPTPDSVTQRYDRMAKKLGIVTTFHKLRHYSATELIVGGADPRTVAGRLGHGDGGTTTLKTYTAWVSEADQRAATGLGARIPERPTQAEQERRAVRASEYPYEHLADAIIGRVAMGELKVGQVLPRAEGIAAEAGVSLSTARRAIRLLKERGAVVSIGGRPTLSAVALSGFSRTAGVESTLSSATPRSELLKLSDQSYWIATVRGPGGRRFEPRVVRGSLSDSDSFRQAEKTARRCGIPLAEIAARPTDSATADQEADSRPGFGGLFRDYPTPTILLGLMSAVGLLLVYALNTWLPELMGRAGFSTSGSLGFLLVLNGGAVLGALFASRLADRFGPKRVVAGSFAVGAVAIVLMTIDLPLGPLLALVAVVGLGTSGTQILIYGFVATYYRTSVRSAGVAWCAGFGRLGGVGGPLVGGLMVASGLELDTIFYLLAALAVVGGLLSLVVPATHRPSVRRPATRDSAPTAGN</sequence>
<dbReference type="InterPro" id="IPR013762">
    <property type="entry name" value="Integrase-like_cat_sf"/>
</dbReference>
<dbReference type="InterPro" id="IPR011701">
    <property type="entry name" value="MFS"/>
</dbReference>
<feature type="transmembrane region" description="Helical" evidence="10">
    <location>
        <begin position="696"/>
        <end position="719"/>
    </location>
</feature>
<dbReference type="CDD" id="cd01189">
    <property type="entry name" value="INT_ICEBs1_C_like"/>
    <property type="match status" value="1"/>
</dbReference>
<protein>
    <submittedName>
        <fullName evidence="15">MFS transporter</fullName>
    </submittedName>
</protein>
<evidence type="ECO:0000256" key="5">
    <source>
        <dbReference type="ARBA" id="ARBA00023125"/>
    </source>
</evidence>
<dbReference type="RefSeq" id="WP_346107906.1">
    <property type="nucleotide sequence ID" value="NZ_BAAAOD010000079.1"/>
</dbReference>
<evidence type="ECO:0000256" key="4">
    <source>
        <dbReference type="ARBA" id="ARBA00023015"/>
    </source>
</evidence>
<dbReference type="Gene3D" id="1.10.443.10">
    <property type="entry name" value="Intergrase catalytic core"/>
    <property type="match status" value="1"/>
</dbReference>
<gene>
    <name evidence="15" type="ORF">WG925_22495</name>
</gene>
<evidence type="ECO:0000256" key="7">
    <source>
        <dbReference type="ARBA" id="ARBA00023163"/>
    </source>
</evidence>
<evidence type="ECO:0000259" key="11">
    <source>
        <dbReference type="PROSITE" id="PS50850"/>
    </source>
</evidence>
<feature type="domain" description="Tyr recombinase" evidence="13">
    <location>
        <begin position="208"/>
        <end position="410"/>
    </location>
</feature>
<feature type="transmembrane region" description="Helical" evidence="10">
    <location>
        <begin position="762"/>
        <end position="781"/>
    </location>
</feature>
<evidence type="ECO:0000313" key="15">
    <source>
        <dbReference type="EMBL" id="MEK6466523.1"/>
    </source>
</evidence>
<name>A0ABU9AJC5_PSEA5</name>
<comment type="subcellular location">
    <subcellularLocation>
        <location evidence="1">Cell membrane</location>
        <topology evidence="1">Multi-pass membrane protein</topology>
    </subcellularLocation>
</comment>
<dbReference type="PROSITE" id="PS51898">
    <property type="entry name" value="TYR_RECOMBINASE"/>
    <property type="match status" value="1"/>
</dbReference>
<dbReference type="InterPro" id="IPR002104">
    <property type="entry name" value="Integrase_catalytic"/>
</dbReference>
<feature type="domain" description="Core-binding (CB)" evidence="14">
    <location>
        <begin position="77"/>
        <end position="187"/>
    </location>
</feature>
<dbReference type="InterPro" id="IPR036259">
    <property type="entry name" value="MFS_trans_sf"/>
</dbReference>
<dbReference type="PROSITE" id="PS50850">
    <property type="entry name" value="MFS"/>
    <property type="match status" value="1"/>
</dbReference>
<feature type="domain" description="HTH gntR-type" evidence="12">
    <location>
        <begin position="433"/>
        <end position="501"/>
    </location>
</feature>
<keyword evidence="7" id="KW-0804">Transcription</keyword>
<feature type="transmembrane region" description="Helical" evidence="10">
    <location>
        <begin position="731"/>
        <end position="756"/>
    </location>
</feature>
<keyword evidence="8" id="KW-0233">DNA recombination</keyword>
<evidence type="ECO:0000256" key="2">
    <source>
        <dbReference type="ARBA" id="ARBA00022692"/>
    </source>
</evidence>
<dbReference type="Pfam" id="PF00392">
    <property type="entry name" value="GntR"/>
    <property type="match status" value="1"/>
</dbReference>
<dbReference type="InterPro" id="IPR044068">
    <property type="entry name" value="CB"/>
</dbReference>
<evidence type="ECO:0000256" key="9">
    <source>
        <dbReference type="PROSITE-ProRule" id="PRU01248"/>
    </source>
</evidence>
<keyword evidence="3 10" id="KW-1133">Transmembrane helix</keyword>
<dbReference type="SUPFAM" id="SSF46785">
    <property type="entry name" value="Winged helix' DNA-binding domain"/>
    <property type="match status" value="1"/>
</dbReference>
<dbReference type="InterPro" id="IPR036388">
    <property type="entry name" value="WH-like_DNA-bd_sf"/>
</dbReference>
<proteinExistence type="predicted"/>
<evidence type="ECO:0000256" key="3">
    <source>
        <dbReference type="ARBA" id="ARBA00022989"/>
    </source>
</evidence>